<dbReference type="SUPFAM" id="SSF50729">
    <property type="entry name" value="PH domain-like"/>
    <property type="match status" value="1"/>
</dbReference>
<feature type="region of interest" description="Disordered" evidence="6">
    <location>
        <begin position="431"/>
        <end position="486"/>
    </location>
</feature>
<dbReference type="InterPro" id="IPR027267">
    <property type="entry name" value="AH/BAR_dom_sf"/>
</dbReference>
<dbReference type="GO" id="GO:0005737">
    <property type="term" value="C:cytoplasm"/>
    <property type="evidence" value="ECO:0007669"/>
    <property type="project" value="InterPro"/>
</dbReference>
<keyword evidence="2" id="KW-0812">Transmembrane</keyword>
<dbReference type="FunFam" id="2.30.29.30:FF:000349">
    <property type="entry name" value="Transcription factor SipA3"/>
    <property type="match status" value="1"/>
</dbReference>
<proteinExistence type="predicted"/>
<dbReference type="InterPro" id="IPR011993">
    <property type="entry name" value="PH-like_dom_sf"/>
</dbReference>
<organism evidence="9 10">
    <name type="scientific">Peltaster fructicola</name>
    <dbReference type="NCBI Taxonomy" id="286661"/>
    <lineage>
        <taxon>Eukaryota</taxon>
        <taxon>Fungi</taxon>
        <taxon>Dikarya</taxon>
        <taxon>Ascomycota</taxon>
        <taxon>Pezizomycotina</taxon>
        <taxon>Dothideomycetes</taxon>
        <taxon>Dothideomycetes incertae sedis</taxon>
        <taxon>Peltaster</taxon>
    </lineage>
</organism>
<dbReference type="EMBL" id="CP051139">
    <property type="protein sequence ID" value="QIW95513.1"/>
    <property type="molecule type" value="Genomic_DNA"/>
</dbReference>
<evidence type="ECO:0000256" key="1">
    <source>
        <dbReference type="ARBA" id="ARBA00004370"/>
    </source>
</evidence>
<evidence type="ECO:0000259" key="8">
    <source>
        <dbReference type="PROSITE" id="PS51778"/>
    </source>
</evidence>
<sequence length="1343" mass="148869">MAESAATVDRPLNLIPVGLKEAALDSPTFRATASHFAEQVDLVERWLEGYVRAATKLVAEVSSLEGLVNTYLTQSSPPLQVSEAIIDHDYTMLALRRYVDGAREFWQHNLRGIKRYDNAVIDPIKAFINNELRTFKDAKRNLESCQRAFDGLVSRYASQGKSKEASSLREDAFQLYEGRKAYLKAAMEFCTLAPQLRASLDRLLVTIFSEQWKEMRAARESNSTVFTRWNSEVDRVRGWSKEMDNSARAFKNELLEARRQIEDNADQLWRPSRELEDYNVSTVSFITTGAGSKTTSAKPVREKQGWLFQKTLAGKPARTIWARRWFFVRNGIFGWLVQGSRSGGVEESDKIGVLLCSIRAAAQEERRFCFEVKTKDTSIILQAETQAELTEWINAFEMVKRKALEDPASSEAQPTTPGTDAAFAITPPVAPEFAAKPDDRNKDDDSGALGLPNSPDMGIQTRASFDVSATRKVSGAVDPDGRDTSSRIMSKLDLHKRGPQGAGTAGAGGIASLISASHNVLPVGPGAPSPAMTSEARRVMSLPSSSLAPSTLANPPAPTNLSHTAVMISTERSLSLGRADGTGIPSGLMANLWGSSNWGFVNRLGDQLSDNSPPGEATRSRKPSVDVKPAPEASVDSLALPKISHRKTVSATPDLSAAAAPPPAATEQYPNYYPVSLKAQNTQFRLLFPSVPHHEKVVLVFRATWNPNEMQEFPGRVYVTLREVYFFSHHLGLVLITGANLSNITDVTAAPGRDCDFLYLHLKDTGRADQPKRITIKTFLEPLKLLRRRLNYLVHNASSETPDSIEEVLRTLIRMETEEPKRSSSMDSWEDVSYSPTDEAGPGTKKSSQHEMKASLRIDGNLYGEGVAKTGKEVQKFRLPAQPVKYAPKGMQAVVSREFNVSAKALFHVIFGDKSAVFQLLYCNRWGDIIEQTPWTKGEDGHFNRKFESKDKTLSSEDMQSIDVYNEHLCYVINNIKHPWRLPYPNRLQLTTKFVITHAAKSRCKLAIFQQVRWVRNLPPPYLRGLVEKEALNSLEADALDLTNITMDQVTKLGHHSKTNKAVDVFGGVGQQQAIIQVNASAVAEIAPSTIKAKVKPRKVQVTLAKLLLDDALSKMLAAATAVVDLFIRLFKGIIGVCNAHSLLVILLMVSALYNSWIGYRDTLGWYHERNAGKYMSRLGITPALTMGKAVYIADIDTMIAPSAGLFNDSLAVTESRSTCQSTFRGHLAATLPGAVPDRAGKRLQRSRDSLARYRHNLLVALRVVDNVERDVVEAEWHDWARSEDRRCRRVESMLGKQRSVIDNESTAGDRSQRLSSISEEFEAYCQSCRQAASLTEEAPALR</sequence>
<dbReference type="Pfam" id="PF16016">
    <property type="entry name" value="VASt"/>
    <property type="match status" value="1"/>
</dbReference>
<dbReference type="SMART" id="SM00233">
    <property type="entry name" value="PH"/>
    <property type="match status" value="1"/>
</dbReference>
<keyword evidence="5" id="KW-0175">Coiled coil</keyword>
<evidence type="ECO:0000256" key="3">
    <source>
        <dbReference type="ARBA" id="ARBA00022989"/>
    </source>
</evidence>
<keyword evidence="4" id="KW-0472">Membrane</keyword>
<dbReference type="GO" id="GO:0016020">
    <property type="term" value="C:membrane"/>
    <property type="evidence" value="ECO:0007669"/>
    <property type="project" value="UniProtKB-SubCell"/>
</dbReference>
<dbReference type="FunFam" id="1.20.1270.60:FF:000079">
    <property type="entry name" value="Transcription factor SipA3"/>
    <property type="match status" value="1"/>
</dbReference>
<evidence type="ECO:0000256" key="2">
    <source>
        <dbReference type="ARBA" id="ARBA00022692"/>
    </source>
</evidence>
<dbReference type="Pfam" id="PF16746">
    <property type="entry name" value="BAR_3"/>
    <property type="match status" value="1"/>
</dbReference>
<gene>
    <name evidence="9" type="ORF">AMS68_001031</name>
</gene>
<accession>A0A6H0XLA9</accession>
<dbReference type="PROSITE" id="PS51778">
    <property type="entry name" value="VAST"/>
    <property type="match status" value="1"/>
</dbReference>
<dbReference type="InterPro" id="IPR031968">
    <property type="entry name" value="VASt"/>
</dbReference>
<dbReference type="Pfam" id="PF00169">
    <property type="entry name" value="PH"/>
    <property type="match status" value="1"/>
</dbReference>
<dbReference type="SUPFAM" id="SSF103657">
    <property type="entry name" value="BAR/IMD domain-like"/>
    <property type="match status" value="1"/>
</dbReference>
<evidence type="ECO:0000256" key="4">
    <source>
        <dbReference type="ARBA" id="ARBA00023136"/>
    </source>
</evidence>
<evidence type="ECO:0000259" key="7">
    <source>
        <dbReference type="PROSITE" id="PS50003"/>
    </source>
</evidence>
<feature type="coiled-coil region" evidence="5">
    <location>
        <begin position="240"/>
        <end position="267"/>
    </location>
</feature>
<dbReference type="Proteomes" id="UP000503462">
    <property type="component" value="Chromosome 1"/>
</dbReference>
<dbReference type="InterPro" id="IPR039463">
    <property type="entry name" value="Sip3/Lam1_BAR"/>
</dbReference>
<dbReference type="InterPro" id="IPR042067">
    <property type="entry name" value="Sip3_PH"/>
</dbReference>
<keyword evidence="3" id="KW-1133">Transmembrane helix</keyword>
<keyword evidence="10" id="KW-1185">Reference proteome</keyword>
<evidence type="ECO:0000313" key="9">
    <source>
        <dbReference type="EMBL" id="QIW95513.1"/>
    </source>
</evidence>
<protein>
    <submittedName>
        <fullName evidence="9">Uncharacterized protein</fullName>
    </submittedName>
</protein>
<dbReference type="Gene3D" id="2.30.29.30">
    <property type="entry name" value="Pleckstrin-homology domain (PH domain)/Phosphotyrosine-binding domain (PTB)"/>
    <property type="match status" value="1"/>
</dbReference>
<dbReference type="InterPro" id="IPR004148">
    <property type="entry name" value="BAR_dom"/>
</dbReference>
<feature type="domain" description="VASt" evidence="8">
    <location>
        <begin position="890"/>
        <end position="1054"/>
    </location>
</feature>
<reference evidence="9 10" key="1">
    <citation type="journal article" date="2016" name="Sci. Rep.">
        <title>Peltaster fructicola genome reveals evolution from an invasive phytopathogen to an ectophytic parasite.</title>
        <authorList>
            <person name="Xu C."/>
            <person name="Chen H."/>
            <person name="Gleason M.L."/>
            <person name="Xu J.R."/>
            <person name="Liu H."/>
            <person name="Zhang R."/>
            <person name="Sun G."/>
        </authorList>
    </citation>
    <scope>NUCLEOTIDE SEQUENCE [LARGE SCALE GENOMIC DNA]</scope>
    <source>
        <strain evidence="9 10">LNHT1506</strain>
    </source>
</reference>
<dbReference type="PROSITE" id="PS50003">
    <property type="entry name" value="PH_DOMAIN"/>
    <property type="match status" value="1"/>
</dbReference>
<dbReference type="InterPro" id="IPR001849">
    <property type="entry name" value="PH_domain"/>
</dbReference>
<comment type="subcellular location">
    <subcellularLocation>
        <location evidence="1">Membrane</location>
    </subcellularLocation>
</comment>
<dbReference type="CDD" id="cd07609">
    <property type="entry name" value="BAR_SIP3_fungi"/>
    <property type="match status" value="1"/>
</dbReference>
<name>A0A6H0XLA9_9PEZI</name>
<evidence type="ECO:0000256" key="5">
    <source>
        <dbReference type="SAM" id="Coils"/>
    </source>
</evidence>
<feature type="domain" description="PH" evidence="7">
    <location>
        <begin position="300"/>
        <end position="401"/>
    </location>
</feature>
<evidence type="ECO:0000313" key="10">
    <source>
        <dbReference type="Proteomes" id="UP000503462"/>
    </source>
</evidence>
<dbReference type="OrthoDB" id="10070851at2759"/>
<dbReference type="CDD" id="cd13280">
    <property type="entry name" value="PH_SIP3"/>
    <property type="match status" value="1"/>
</dbReference>
<feature type="compositionally biased region" description="Basic and acidic residues" evidence="6">
    <location>
        <begin position="435"/>
        <end position="445"/>
    </location>
</feature>
<feature type="region of interest" description="Disordered" evidence="6">
    <location>
        <begin position="819"/>
        <end position="851"/>
    </location>
</feature>
<dbReference type="Gene3D" id="1.20.1270.60">
    <property type="entry name" value="Arfaptin homology (AH) domain/BAR domain"/>
    <property type="match status" value="1"/>
</dbReference>
<dbReference type="PANTHER" id="PTHR14248">
    <property type="entry name" value="CYCLIN Y, ISOFORM A"/>
    <property type="match status" value="1"/>
</dbReference>
<feature type="region of interest" description="Disordered" evidence="6">
    <location>
        <begin position="604"/>
        <end position="637"/>
    </location>
</feature>
<evidence type="ECO:0000256" key="6">
    <source>
        <dbReference type="SAM" id="MobiDB-lite"/>
    </source>
</evidence>